<organism evidence="5 6">
    <name type="scientific">Suttonella indologenes</name>
    <dbReference type="NCBI Taxonomy" id="13276"/>
    <lineage>
        <taxon>Bacteria</taxon>
        <taxon>Pseudomonadati</taxon>
        <taxon>Pseudomonadota</taxon>
        <taxon>Gammaproteobacteria</taxon>
        <taxon>Cardiobacteriales</taxon>
        <taxon>Cardiobacteriaceae</taxon>
        <taxon>Suttonella</taxon>
    </lineage>
</organism>
<dbReference type="SFLD" id="SFLDG01129">
    <property type="entry name" value="C1.5:_HAD__Beta-PGM__Phosphata"/>
    <property type="match status" value="1"/>
</dbReference>
<dbReference type="InterPro" id="IPR023198">
    <property type="entry name" value="PGP-like_dom2"/>
</dbReference>
<keyword evidence="3" id="KW-0460">Magnesium</keyword>
<dbReference type="EC" id="3.1.3.18" evidence="5"/>
<evidence type="ECO:0000256" key="4">
    <source>
        <dbReference type="ARBA" id="ARBA00023277"/>
    </source>
</evidence>
<dbReference type="GO" id="GO:0006281">
    <property type="term" value="P:DNA repair"/>
    <property type="evidence" value="ECO:0007669"/>
    <property type="project" value="TreeGrafter"/>
</dbReference>
<dbReference type="InterPro" id="IPR041492">
    <property type="entry name" value="HAD_2"/>
</dbReference>
<evidence type="ECO:0000313" key="6">
    <source>
        <dbReference type="Proteomes" id="UP000254575"/>
    </source>
</evidence>
<dbReference type="GO" id="GO:0008967">
    <property type="term" value="F:phosphoglycolate phosphatase activity"/>
    <property type="evidence" value="ECO:0007669"/>
    <property type="project" value="UniProtKB-EC"/>
</dbReference>
<gene>
    <name evidence="5" type="primary">gph_2</name>
    <name evidence="5" type="ORF">NCTC10717_02380</name>
</gene>
<dbReference type="PANTHER" id="PTHR43434">
    <property type="entry name" value="PHOSPHOGLYCOLATE PHOSPHATASE"/>
    <property type="match status" value="1"/>
</dbReference>
<evidence type="ECO:0000256" key="1">
    <source>
        <dbReference type="ARBA" id="ARBA00022723"/>
    </source>
</evidence>
<dbReference type="Proteomes" id="UP000254575">
    <property type="component" value="Unassembled WGS sequence"/>
</dbReference>
<dbReference type="InterPro" id="IPR036412">
    <property type="entry name" value="HAD-like_sf"/>
</dbReference>
<evidence type="ECO:0000313" key="5">
    <source>
        <dbReference type="EMBL" id="SUO98624.1"/>
    </source>
</evidence>
<keyword evidence="1" id="KW-0479">Metal-binding</keyword>
<sequence>MSNPRFAAVWFDLDGTLFDSAHDLIPAIIATVQAAGLPCADFADIRGSISQGSRAMIAYAANLAADDARLDGLVTSFHQHYLQRRLLNRYFDGMETLLAKIEAAQIPWGIITNKNTAFAQAVVSQAQLDRRIAALVCGDTLPQNKPHPAPLRFACAHINANPADCLYVGDNESDIQAARAAGMPGVACRYGYLPPNSRIETWQADYIIEQASELADIIGV</sequence>
<dbReference type="GO" id="GO:0046872">
    <property type="term" value="F:metal ion binding"/>
    <property type="evidence" value="ECO:0007669"/>
    <property type="project" value="UniProtKB-KW"/>
</dbReference>
<keyword evidence="6" id="KW-1185">Reference proteome</keyword>
<name>A0A380N2B8_9GAMM</name>
<reference evidence="5 6" key="1">
    <citation type="submission" date="2018-06" db="EMBL/GenBank/DDBJ databases">
        <authorList>
            <consortium name="Pathogen Informatics"/>
            <person name="Doyle S."/>
        </authorList>
    </citation>
    <scope>NUCLEOTIDE SEQUENCE [LARGE SCALE GENOMIC DNA]</scope>
    <source>
        <strain evidence="5 6">NCTC10717</strain>
    </source>
</reference>
<dbReference type="InterPro" id="IPR023214">
    <property type="entry name" value="HAD_sf"/>
</dbReference>
<dbReference type="Gene3D" id="3.40.50.1000">
    <property type="entry name" value="HAD superfamily/HAD-like"/>
    <property type="match status" value="1"/>
</dbReference>
<dbReference type="AlphaFoldDB" id="A0A380N2B8"/>
<dbReference type="EMBL" id="UHIA01000004">
    <property type="protein sequence ID" value="SUO98624.1"/>
    <property type="molecule type" value="Genomic_DNA"/>
</dbReference>
<keyword evidence="2 5" id="KW-0378">Hydrolase</keyword>
<dbReference type="PANTHER" id="PTHR43434:SF23">
    <property type="entry name" value="PHOSPHOGLYCOLATE PHOSPHATASE"/>
    <property type="match status" value="1"/>
</dbReference>
<dbReference type="RefSeq" id="WP_115219421.1">
    <property type="nucleotide sequence ID" value="NZ_UHIA01000004.1"/>
</dbReference>
<keyword evidence="4" id="KW-0119">Carbohydrate metabolism</keyword>
<dbReference type="SUPFAM" id="SSF56784">
    <property type="entry name" value="HAD-like"/>
    <property type="match status" value="1"/>
</dbReference>
<dbReference type="OrthoDB" id="9776368at2"/>
<dbReference type="InterPro" id="IPR050155">
    <property type="entry name" value="HAD-like_hydrolase_sf"/>
</dbReference>
<protein>
    <submittedName>
        <fullName evidence="5">Phosphoglycolate phosphatase</fullName>
        <ecNumber evidence="5">3.1.3.18</ecNumber>
    </submittedName>
</protein>
<dbReference type="NCBIfam" id="TIGR01509">
    <property type="entry name" value="HAD-SF-IA-v3"/>
    <property type="match status" value="1"/>
</dbReference>
<dbReference type="GO" id="GO:0005829">
    <property type="term" value="C:cytosol"/>
    <property type="evidence" value="ECO:0007669"/>
    <property type="project" value="TreeGrafter"/>
</dbReference>
<dbReference type="Pfam" id="PF13419">
    <property type="entry name" value="HAD_2"/>
    <property type="match status" value="1"/>
</dbReference>
<accession>A0A380N2B8</accession>
<dbReference type="Gene3D" id="1.10.150.240">
    <property type="entry name" value="Putative phosphatase, domain 2"/>
    <property type="match status" value="1"/>
</dbReference>
<proteinExistence type="predicted"/>
<dbReference type="NCBIfam" id="TIGR01549">
    <property type="entry name" value="HAD-SF-IA-v1"/>
    <property type="match status" value="1"/>
</dbReference>
<evidence type="ECO:0000256" key="3">
    <source>
        <dbReference type="ARBA" id="ARBA00022842"/>
    </source>
</evidence>
<evidence type="ECO:0000256" key="2">
    <source>
        <dbReference type="ARBA" id="ARBA00022801"/>
    </source>
</evidence>
<dbReference type="SFLD" id="SFLDS00003">
    <property type="entry name" value="Haloacid_Dehalogenase"/>
    <property type="match status" value="1"/>
</dbReference>
<dbReference type="InterPro" id="IPR006439">
    <property type="entry name" value="HAD-SF_hydro_IA"/>
</dbReference>
<dbReference type="SFLD" id="SFLDG01135">
    <property type="entry name" value="C1.5.6:_HAD__Beta-PGM__Phospha"/>
    <property type="match status" value="1"/>
</dbReference>
<dbReference type="FunFam" id="3.40.50.1000:FF:000022">
    <property type="entry name" value="Phosphoglycolate phosphatase"/>
    <property type="match status" value="1"/>
</dbReference>